<evidence type="ECO:0008006" key="18">
    <source>
        <dbReference type="Google" id="ProtNLM"/>
    </source>
</evidence>
<dbReference type="EMBL" id="QXGC01000226">
    <property type="protein sequence ID" value="KAE9244125.1"/>
    <property type="molecule type" value="Genomic_DNA"/>
</dbReference>
<dbReference type="EMBL" id="QXFX01000371">
    <property type="protein sequence ID" value="KAE9118317.1"/>
    <property type="molecule type" value="Genomic_DNA"/>
</dbReference>
<dbReference type="PANTHER" id="PTHR45125:SF3">
    <property type="entry name" value="NO-APICAL-MERISTEM-ASSOCIATED CARBOXY-TERMINAL DOMAIN PROTEIN"/>
    <property type="match status" value="1"/>
</dbReference>
<dbReference type="EMBL" id="QXGB01001905">
    <property type="protein sequence ID" value="KAE9183948.1"/>
    <property type="molecule type" value="Genomic_DNA"/>
</dbReference>
<dbReference type="Proteomes" id="UP000440367">
    <property type="component" value="Unassembled WGS sequence"/>
</dbReference>
<evidence type="ECO:0000313" key="15">
    <source>
        <dbReference type="Proteomes" id="UP000441208"/>
    </source>
</evidence>
<proteinExistence type="predicted"/>
<feature type="region of interest" description="Disordered" evidence="1">
    <location>
        <begin position="230"/>
        <end position="263"/>
    </location>
</feature>
<dbReference type="Proteomes" id="UP000440732">
    <property type="component" value="Unassembled WGS sequence"/>
</dbReference>
<evidence type="ECO:0000313" key="11">
    <source>
        <dbReference type="Proteomes" id="UP000433483"/>
    </source>
</evidence>
<evidence type="ECO:0000313" key="9">
    <source>
        <dbReference type="EMBL" id="KAE9280533.1"/>
    </source>
</evidence>
<dbReference type="EMBL" id="QXGF01002944">
    <property type="protein sequence ID" value="KAE8922882.1"/>
    <property type="molecule type" value="Genomic_DNA"/>
</dbReference>
<evidence type="ECO:0000313" key="5">
    <source>
        <dbReference type="EMBL" id="KAE9118317.1"/>
    </source>
</evidence>
<gene>
    <name evidence="9" type="ORF">PF001_g24187</name>
    <name evidence="7" type="ORF">PF002_g23737</name>
    <name evidence="8" type="ORF">PF004_g5822</name>
    <name evidence="6" type="ORF">PF005_g21878</name>
    <name evidence="4" type="ORF">PF006_g23586</name>
    <name evidence="3" type="ORF">PF007_g22699</name>
    <name evidence="2" type="ORF">PF009_g26858</name>
    <name evidence="5" type="ORF">PF010_g8254</name>
</gene>
<feature type="compositionally biased region" description="Polar residues" evidence="1">
    <location>
        <begin position="1"/>
        <end position="16"/>
    </location>
</feature>
<dbReference type="Proteomes" id="UP000429523">
    <property type="component" value="Unassembled WGS sequence"/>
</dbReference>
<organism evidence="2 10">
    <name type="scientific">Phytophthora fragariae</name>
    <dbReference type="NCBI Taxonomy" id="53985"/>
    <lineage>
        <taxon>Eukaryota</taxon>
        <taxon>Sar</taxon>
        <taxon>Stramenopiles</taxon>
        <taxon>Oomycota</taxon>
        <taxon>Peronosporomycetes</taxon>
        <taxon>Peronosporales</taxon>
        <taxon>Peronosporaceae</taxon>
        <taxon>Phytophthora</taxon>
    </lineage>
</organism>
<reference evidence="10 11" key="1">
    <citation type="submission" date="2018-08" db="EMBL/GenBank/DDBJ databases">
        <title>Genomic investigation of the strawberry pathogen Phytophthora fragariae indicates pathogenicity is determined by transcriptional variation in three key races.</title>
        <authorList>
            <person name="Adams T.M."/>
            <person name="Armitage A.D."/>
            <person name="Sobczyk M.K."/>
            <person name="Bates H.J."/>
            <person name="Dunwell J.M."/>
            <person name="Nellist C.F."/>
            <person name="Harrison R.J."/>
        </authorList>
    </citation>
    <scope>NUCLEOTIDE SEQUENCE [LARGE SCALE GENOMIC DNA]</scope>
    <source>
        <strain evidence="9 12">A4</strain>
        <strain evidence="7 13">BC-1</strain>
        <strain evidence="8 16">BC-23</strain>
        <strain evidence="6 11">NOV-27</strain>
        <strain evidence="4 14">NOV-5</strain>
        <strain evidence="3 15">NOV-71</strain>
        <strain evidence="2 10">NOV-9</strain>
        <strain evidence="5 17">ONT-3</strain>
    </source>
</reference>
<evidence type="ECO:0000313" key="16">
    <source>
        <dbReference type="Proteomes" id="UP000476176"/>
    </source>
</evidence>
<dbReference type="PANTHER" id="PTHR45125">
    <property type="entry name" value="F21J9.4-RELATED"/>
    <property type="match status" value="1"/>
</dbReference>
<accession>A0A6A3DLR6</accession>
<evidence type="ECO:0000313" key="17">
    <source>
        <dbReference type="Proteomes" id="UP000488956"/>
    </source>
</evidence>
<dbReference type="Proteomes" id="UP000488956">
    <property type="component" value="Unassembled WGS sequence"/>
</dbReference>
<evidence type="ECO:0000313" key="7">
    <source>
        <dbReference type="EMBL" id="KAE9193993.1"/>
    </source>
</evidence>
<dbReference type="EMBL" id="QXFZ01002055">
    <property type="protein sequence ID" value="KAE9081341.1"/>
    <property type="molecule type" value="Genomic_DNA"/>
</dbReference>
<evidence type="ECO:0000313" key="2">
    <source>
        <dbReference type="EMBL" id="KAE8922882.1"/>
    </source>
</evidence>
<dbReference type="Proteomes" id="UP000441208">
    <property type="component" value="Unassembled WGS sequence"/>
</dbReference>
<evidence type="ECO:0000313" key="13">
    <source>
        <dbReference type="Proteomes" id="UP000440367"/>
    </source>
</evidence>
<sequence length="296" mass="32077">MSPASQASQATVSPTRAPTLDLAQSSLASSASPRPPASLELIRRALALSSTSLLSASSTNRESEAEEGAIELHETIEGEGSMLEGEFGATYATRKKGKNFGPDKDLNLAAAWLDVSQDPVVGDEQKKEAFWEKVHAGFVERMTRAGIDSANEQSVVSSLQTRWRTLQATCNKFAGCYATIYARNESGKSVDDKILDAHVLYREQNKSSFKSQAVWSILRHSPKLFEAMASKGSPKRCGDRGVGTSTVDDTPPGIERPIGRKSAKKTLEAESSLVALVSKLARETETKKSPFERRNL</sequence>
<evidence type="ECO:0000313" key="4">
    <source>
        <dbReference type="EMBL" id="KAE9097398.1"/>
    </source>
</evidence>
<evidence type="ECO:0000313" key="8">
    <source>
        <dbReference type="EMBL" id="KAE9244125.1"/>
    </source>
</evidence>
<evidence type="ECO:0000313" key="3">
    <source>
        <dbReference type="EMBL" id="KAE9081341.1"/>
    </source>
</evidence>
<evidence type="ECO:0000313" key="12">
    <source>
        <dbReference type="Proteomes" id="UP000437068"/>
    </source>
</evidence>
<evidence type="ECO:0000313" key="14">
    <source>
        <dbReference type="Proteomes" id="UP000440732"/>
    </source>
</evidence>
<dbReference type="Proteomes" id="UP000476176">
    <property type="component" value="Unassembled WGS sequence"/>
</dbReference>
<dbReference type="EMBL" id="QXGD01002078">
    <property type="protein sequence ID" value="KAE9193993.1"/>
    <property type="molecule type" value="Genomic_DNA"/>
</dbReference>
<feature type="compositionally biased region" description="Low complexity" evidence="1">
    <location>
        <begin position="22"/>
        <end position="32"/>
    </location>
</feature>
<evidence type="ECO:0000256" key="1">
    <source>
        <dbReference type="SAM" id="MobiDB-lite"/>
    </source>
</evidence>
<evidence type="ECO:0000313" key="6">
    <source>
        <dbReference type="EMBL" id="KAE9183948.1"/>
    </source>
</evidence>
<name>A0A6A3DLR6_9STRA</name>
<comment type="caution">
    <text evidence="2">The sequence shown here is derived from an EMBL/GenBank/DDBJ whole genome shotgun (WGS) entry which is preliminary data.</text>
</comment>
<dbReference type="Proteomes" id="UP000437068">
    <property type="component" value="Unassembled WGS sequence"/>
</dbReference>
<keyword evidence="11" id="KW-1185">Reference proteome</keyword>
<dbReference type="EMBL" id="QXGA01002460">
    <property type="protein sequence ID" value="KAE9097398.1"/>
    <property type="molecule type" value="Genomic_DNA"/>
</dbReference>
<evidence type="ECO:0000313" key="10">
    <source>
        <dbReference type="Proteomes" id="UP000429523"/>
    </source>
</evidence>
<feature type="region of interest" description="Disordered" evidence="1">
    <location>
        <begin position="1"/>
        <end position="35"/>
    </location>
</feature>
<dbReference type="OrthoDB" id="89742at2759"/>
<protein>
    <recommendedName>
        <fullName evidence="18">No apical meristem-associated C-terminal domain-containing protein</fullName>
    </recommendedName>
</protein>
<dbReference type="Proteomes" id="UP000433483">
    <property type="component" value="Unassembled WGS sequence"/>
</dbReference>
<dbReference type="AlphaFoldDB" id="A0A6A3DLR6"/>
<dbReference type="EMBL" id="QXGE01002606">
    <property type="protein sequence ID" value="KAE9280533.1"/>
    <property type="molecule type" value="Genomic_DNA"/>
</dbReference>